<evidence type="ECO:0000313" key="12">
    <source>
        <dbReference type="EMBL" id="CAF3796883.1"/>
    </source>
</evidence>
<evidence type="ECO:0000313" key="10">
    <source>
        <dbReference type="EMBL" id="CAF1932204.1"/>
    </source>
</evidence>
<dbReference type="AlphaFoldDB" id="A0A814GL91"/>
<dbReference type="Proteomes" id="UP000663855">
    <property type="component" value="Unassembled WGS sequence"/>
</dbReference>
<feature type="region of interest" description="Disordered" evidence="6">
    <location>
        <begin position="122"/>
        <end position="157"/>
    </location>
</feature>
<dbReference type="EMBL" id="CAJNRG010000080">
    <property type="protein sequence ID" value="CAF1967472.1"/>
    <property type="molecule type" value="Genomic_DNA"/>
</dbReference>
<keyword evidence="15" id="KW-1185">Reference proteome</keyword>
<dbReference type="GO" id="GO:0005813">
    <property type="term" value="C:centrosome"/>
    <property type="evidence" value="ECO:0007669"/>
    <property type="project" value="UniProtKB-SubCell"/>
</dbReference>
<dbReference type="Proteomes" id="UP000663842">
    <property type="component" value="Unassembled WGS sequence"/>
</dbReference>
<gene>
    <name evidence="7" type="ORF">CJN711_LOCUS2195</name>
    <name evidence="8" type="ORF">KQP761_LOCUS2408</name>
    <name evidence="9" type="ORF">MBJ925_LOCUS2644</name>
    <name evidence="12" type="ORF">OVN521_LOCUS3638</name>
    <name evidence="13" type="ORF">UXM345_LOCUS10249</name>
    <name evidence="10" type="ORF">WKI299_LOCUS727</name>
    <name evidence="11" type="ORF">XDN619_LOCUS1698</name>
</gene>
<dbReference type="EMBL" id="CAJOBG010000316">
    <property type="protein sequence ID" value="CAF3796883.1"/>
    <property type="molecule type" value="Genomic_DNA"/>
</dbReference>
<evidence type="ECO:0000256" key="3">
    <source>
        <dbReference type="ARBA" id="ARBA00023212"/>
    </source>
</evidence>
<evidence type="ECO:0000256" key="5">
    <source>
        <dbReference type="ARBA" id="ARBA00035693"/>
    </source>
</evidence>
<dbReference type="Proteomes" id="UP000663887">
    <property type="component" value="Unassembled WGS sequence"/>
</dbReference>
<proteinExistence type="inferred from homology"/>
<dbReference type="EMBL" id="CAJNOV010000135">
    <property type="protein sequence ID" value="CAF0997837.1"/>
    <property type="molecule type" value="Genomic_DNA"/>
</dbReference>
<dbReference type="Proteomes" id="UP000663856">
    <property type="component" value="Unassembled WGS sequence"/>
</dbReference>
<name>A0A814GL91_9BILA</name>
<reference evidence="7" key="1">
    <citation type="submission" date="2021-02" db="EMBL/GenBank/DDBJ databases">
        <authorList>
            <person name="Nowell W R."/>
        </authorList>
    </citation>
    <scope>NUCLEOTIDE SEQUENCE</scope>
</reference>
<comment type="subcellular location">
    <subcellularLocation>
        <location evidence="1">Cytoplasm</location>
        <location evidence="1">Cytoskeleton</location>
        <location evidence="1">Microtubule organizing center</location>
        <location evidence="1">Centrosome</location>
    </subcellularLocation>
</comment>
<feature type="region of interest" description="Disordered" evidence="6">
    <location>
        <begin position="208"/>
        <end position="247"/>
    </location>
</feature>
<sequence>MGTTKNDMERIGLFKEMEYVTIKDPYKEAAKFAFNEAANKNKQMMSKSSKDRSTGSMAGYFDKEFKILPGSYIDPISLRRKARLEEKKKNIVTKPFVSMYRARSPEGLGSFFGTIGGPVKDTDPAKSKYREKTKPPSEKANFKVNPPKKGTGFGYPNLGIDKDPPYIYKDKVDKYDSPIEAQQKEHSQHKASLKAGVFKLNMHPKDFFDRNPFHEDGKGGKAGGGDKERSHSAPGDNKVFKYSSPGKSLGGNKDGCFDKFPKRSEKDPFVIGSIYSPVKNVVNKQGKTYYPNRFPKTRPNDSIISKNVTLQITRENYKQALTNYSGFQVPPPRLNASAN</sequence>
<dbReference type="Pfam" id="PF15239">
    <property type="entry name" value="CFAP96-like"/>
    <property type="match status" value="1"/>
</dbReference>
<dbReference type="EMBL" id="CAJNRF010000046">
    <property type="protein sequence ID" value="CAF1932204.1"/>
    <property type="molecule type" value="Genomic_DNA"/>
</dbReference>
<feature type="compositionally biased region" description="Basic and acidic residues" evidence="6">
    <location>
        <begin position="122"/>
        <end position="141"/>
    </location>
</feature>
<evidence type="ECO:0000313" key="11">
    <source>
        <dbReference type="EMBL" id="CAF1967472.1"/>
    </source>
</evidence>
<dbReference type="OrthoDB" id="283553at2759"/>
<evidence type="ECO:0000256" key="1">
    <source>
        <dbReference type="ARBA" id="ARBA00004300"/>
    </source>
</evidence>
<dbReference type="EMBL" id="CAJOBF010000971">
    <property type="protein sequence ID" value="CAF3895690.1"/>
    <property type="molecule type" value="Genomic_DNA"/>
</dbReference>
<evidence type="ECO:0000313" key="15">
    <source>
        <dbReference type="Proteomes" id="UP000663866"/>
    </source>
</evidence>
<dbReference type="Proteomes" id="UP000663866">
    <property type="component" value="Unassembled WGS sequence"/>
</dbReference>
<dbReference type="PANTHER" id="PTHR31144">
    <property type="entry name" value="UPF0602 PROTEIN C4ORF47"/>
    <property type="match status" value="1"/>
</dbReference>
<comment type="caution">
    <text evidence="7">The sequence shown here is derived from an EMBL/GenBank/DDBJ whole genome shotgun (WGS) entry which is preliminary data.</text>
</comment>
<evidence type="ECO:0000313" key="14">
    <source>
        <dbReference type="Proteomes" id="UP000663855"/>
    </source>
</evidence>
<dbReference type="EMBL" id="CAJNOW010000152">
    <property type="protein sequence ID" value="CAF1253362.1"/>
    <property type="molecule type" value="Genomic_DNA"/>
</dbReference>
<evidence type="ECO:0000256" key="4">
    <source>
        <dbReference type="ARBA" id="ARBA00035656"/>
    </source>
</evidence>
<dbReference type="EMBL" id="CAJNRE010000167">
    <property type="protein sequence ID" value="CAF1923133.1"/>
    <property type="molecule type" value="Genomic_DNA"/>
</dbReference>
<evidence type="ECO:0000313" key="7">
    <source>
        <dbReference type="EMBL" id="CAF0997837.1"/>
    </source>
</evidence>
<comment type="similarity">
    <text evidence="4">Belongs to the CFAP96 family.</text>
</comment>
<dbReference type="Proteomes" id="UP000663834">
    <property type="component" value="Unassembled WGS sequence"/>
</dbReference>
<keyword evidence="3" id="KW-0206">Cytoskeleton</keyword>
<evidence type="ECO:0000313" key="8">
    <source>
        <dbReference type="EMBL" id="CAF1253362.1"/>
    </source>
</evidence>
<evidence type="ECO:0000313" key="9">
    <source>
        <dbReference type="EMBL" id="CAF1923133.1"/>
    </source>
</evidence>
<organism evidence="7 14">
    <name type="scientific">Rotaria magnacalcarata</name>
    <dbReference type="NCBI Taxonomy" id="392030"/>
    <lineage>
        <taxon>Eukaryota</taxon>
        <taxon>Metazoa</taxon>
        <taxon>Spiralia</taxon>
        <taxon>Gnathifera</taxon>
        <taxon>Rotifera</taxon>
        <taxon>Eurotatoria</taxon>
        <taxon>Bdelloidea</taxon>
        <taxon>Philodinida</taxon>
        <taxon>Philodinidae</taxon>
        <taxon>Rotaria</taxon>
    </lineage>
</organism>
<dbReference type="GO" id="GO:0005881">
    <property type="term" value="C:cytoplasmic microtubule"/>
    <property type="evidence" value="ECO:0007669"/>
    <property type="project" value="TreeGrafter"/>
</dbReference>
<keyword evidence="2" id="KW-0963">Cytoplasm</keyword>
<feature type="compositionally biased region" description="Basic and acidic residues" evidence="6">
    <location>
        <begin position="208"/>
        <end position="231"/>
    </location>
</feature>
<evidence type="ECO:0000256" key="6">
    <source>
        <dbReference type="SAM" id="MobiDB-lite"/>
    </source>
</evidence>
<accession>A0A814GL91</accession>
<dbReference type="PANTHER" id="PTHR31144:SF1">
    <property type="entry name" value="UPF0602 PROTEIN C4ORF47"/>
    <property type="match status" value="1"/>
</dbReference>
<dbReference type="InterPro" id="IPR029358">
    <property type="entry name" value="CFAP96"/>
</dbReference>
<evidence type="ECO:0000313" key="13">
    <source>
        <dbReference type="EMBL" id="CAF3895690.1"/>
    </source>
</evidence>
<dbReference type="Proteomes" id="UP000663824">
    <property type="component" value="Unassembled WGS sequence"/>
</dbReference>
<evidence type="ECO:0000256" key="2">
    <source>
        <dbReference type="ARBA" id="ARBA00022490"/>
    </source>
</evidence>
<protein>
    <recommendedName>
        <fullName evidence="5">Cilia-and flagella-associated protein 96</fullName>
    </recommendedName>
</protein>